<dbReference type="OrthoDB" id="5981743at2759"/>
<comment type="caution">
    <text evidence="1">The sequence shown here is derived from an EMBL/GenBank/DDBJ whole genome shotgun (WGS) entry which is preliminary data.</text>
</comment>
<evidence type="ECO:0000313" key="1">
    <source>
        <dbReference type="EMBL" id="KAJ7374636.1"/>
    </source>
</evidence>
<organism evidence="1 2">
    <name type="scientific">Desmophyllum pertusum</name>
    <dbReference type="NCBI Taxonomy" id="174260"/>
    <lineage>
        <taxon>Eukaryota</taxon>
        <taxon>Metazoa</taxon>
        <taxon>Cnidaria</taxon>
        <taxon>Anthozoa</taxon>
        <taxon>Hexacorallia</taxon>
        <taxon>Scleractinia</taxon>
        <taxon>Caryophylliina</taxon>
        <taxon>Caryophylliidae</taxon>
        <taxon>Desmophyllum</taxon>
    </lineage>
</organism>
<reference evidence="1" key="1">
    <citation type="submission" date="2023-01" db="EMBL/GenBank/DDBJ databases">
        <title>Genome assembly of the deep-sea coral Lophelia pertusa.</title>
        <authorList>
            <person name="Herrera S."/>
            <person name="Cordes E."/>
        </authorList>
    </citation>
    <scope>NUCLEOTIDE SEQUENCE</scope>
    <source>
        <strain evidence="1">USNM1676648</strain>
        <tissue evidence="1">Polyp</tissue>
    </source>
</reference>
<accession>A0A9X0CT78</accession>
<dbReference type="AlphaFoldDB" id="A0A9X0CT78"/>
<sequence length="443" mass="46355">MSSGVVITQSGSVSAGVSNGSVSAGVSSGSVSAGASSGSVSAGVSNGSVSAGVSSGSVSAGASSGSVSAGVSSGSVSAGVSSGSVSAGASSGSVSAGASSGSVSAGASSGSVSAGVSSGAVSASAGSLSMSWPSIVTTAFGSMIATVSPSAHHSHALMSSHAHHGAPWWSSHNISESMERWLRFIRNNTDCKFREKFCPLKLQCIPDHEPCTIHLSHDKMRNLSSTAWCVNCSSNQYFCPLFMQCIDVNESCSYHNLYQWIKPGNSSNSSRVLSDIKCGFNETFSFKTMSCKKEDILQQREEQGHECGRDDEIFCPFSASCRNKSDCAPFHGRNYSSALKNDTFGWVHMCQIRNLVCPRVARTLFKCDRDRRRCNLTSSHCKKGEKPCEYDDRCIPVNTTCCPKGELFCNKSNHCIPKGKMCCPTGQERCKVTGACGVPVNCV</sequence>
<name>A0A9X0CT78_9CNID</name>
<evidence type="ECO:0000313" key="2">
    <source>
        <dbReference type="Proteomes" id="UP001163046"/>
    </source>
</evidence>
<keyword evidence="2" id="KW-1185">Reference proteome</keyword>
<protein>
    <submittedName>
        <fullName evidence="1">Uncharacterized protein</fullName>
    </submittedName>
</protein>
<dbReference type="EMBL" id="MU826827">
    <property type="protein sequence ID" value="KAJ7374636.1"/>
    <property type="molecule type" value="Genomic_DNA"/>
</dbReference>
<proteinExistence type="predicted"/>
<gene>
    <name evidence="1" type="ORF">OS493_004975</name>
</gene>
<dbReference type="Proteomes" id="UP001163046">
    <property type="component" value="Unassembled WGS sequence"/>
</dbReference>